<protein>
    <submittedName>
        <fullName evidence="1">His-Xaa-Ser system protein HxsD</fullName>
    </submittedName>
</protein>
<sequence>MEIIEELENGKIVLKVDKSLYCQEAILTATYKFIDTCYMHVMSVDSNNYGVYITPKNTETDVKLVINEFYNELIDQQIRHNLVQSNNSIKELIIKKAFFPFQENG</sequence>
<proteinExistence type="predicted"/>
<organism evidence="1 2">
    <name type="scientific">Candidatus Woesebacteria bacterium RBG_16_34_12</name>
    <dbReference type="NCBI Taxonomy" id="1802480"/>
    <lineage>
        <taxon>Bacteria</taxon>
        <taxon>Candidatus Woeseibacteriota</taxon>
    </lineage>
</organism>
<dbReference type="AlphaFoldDB" id="A0A1F7X7M4"/>
<dbReference type="NCBIfam" id="TIGR03976">
    <property type="entry name" value="chp_LLNDYxLRE"/>
    <property type="match status" value="1"/>
</dbReference>
<accession>A0A1F7X7M4</accession>
<name>A0A1F7X7M4_9BACT</name>
<dbReference type="EMBL" id="MGFS01000031">
    <property type="protein sequence ID" value="OGM10729.1"/>
    <property type="molecule type" value="Genomic_DNA"/>
</dbReference>
<gene>
    <name evidence="1" type="ORF">A2Z22_00040</name>
</gene>
<evidence type="ECO:0000313" key="1">
    <source>
        <dbReference type="EMBL" id="OGM10729.1"/>
    </source>
</evidence>
<comment type="caution">
    <text evidence="1">The sequence shown here is derived from an EMBL/GenBank/DDBJ whole genome shotgun (WGS) entry which is preliminary data.</text>
</comment>
<dbReference type="InterPro" id="IPR023974">
    <property type="entry name" value="HxsD"/>
</dbReference>
<evidence type="ECO:0000313" key="2">
    <source>
        <dbReference type="Proteomes" id="UP000177053"/>
    </source>
</evidence>
<reference evidence="1 2" key="1">
    <citation type="journal article" date="2016" name="Nat. Commun.">
        <title>Thousands of microbial genomes shed light on interconnected biogeochemical processes in an aquifer system.</title>
        <authorList>
            <person name="Anantharaman K."/>
            <person name="Brown C.T."/>
            <person name="Hug L.A."/>
            <person name="Sharon I."/>
            <person name="Castelle C.J."/>
            <person name="Probst A.J."/>
            <person name="Thomas B.C."/>
            <person name="Singh A."/>
            <person name="Wilkins M.J."/>
            <person name="Karaoz U."/>
            <person name="Brodie E.L."/>
            <person name="Williams K.H."/>
            <person name="Hubbard S.S."/>
            <person name="Banfield J.F."/>
        </authorList>
    </citation>
    <scope>NUCLEOTIDE SEQUENCE [LARGE SCALE GENOMIC DNA]</scope>
</reference>
<dbReference type="Proteomes" id="UP000177053">
    <property type="component" value="Unassembled WGS sequence"/>
</dbReference>